<dbReference type="SUPFAM" id="SSF103473">
    <property type="entry name" value="MFS general substrate transporter"/>
    <property type="match status" value="1"/>
</dbReference>
<evidence type="ECO:0000313" key="4">
    <source>
        <dbReference type="EMBL" id="CDO68765.1"/>
    </source>
</evidence>
<dbReference type="EMBL" id="CCBP010000025">
    <property type="protein sequence ID" value="CDO68765.1"/>
    <property type="molecule type" value="Genomic_DNA"/>
</dbReference>
<feature type="transmembrane region" description="Helical" evidence="3">
    <location>
        <begin position="236"/>
        <end position="256"/>
    </location>
</feature>
<evidence type="ECO:0000256" key="1">
    <source>
        <dbReference type="ARBA" id="ARBA00004141"/>
    </source>
</evidence>
<dbReference type="PANTHER" id="PTHR11360:SF284">
    <property type="entry name" value="EG:103B4.3 PROTEIN-RELATED"/>
    <property type="match status" value="1"/>
</dbReference>
<feature type="transmembrane region" description="Helical" evidence="3">
    <location>
        <begin position="196"/>
        <end position="216"/>
    </location>
</feature>
<dbReference type="InterPro" id="IPR011701">
    <property type="entry name" value="MFS"/>
</dbReference>
<dbReference type="InterPro" id="IPR036259">
    <property type="entry name" value="MFS_trans_sf"/>
</dbReference>
<keyword evidence="3" id="KW-0472">Membrane</keyword>
<comment type="similarity">
    <text evidence="2">Belongs to the major facilitator superfamily. Monocarboxylate porter (TC 2.A.1.13) family.</text>
</comment>
<feature type="transmembrane region" description="Helical" evidence="3">
    <location>
        <begin position="124"/>
        <end position="146"/>
    </location>
</feature>
<dbReference type="AlphaFoldDB" id="A0A060S377"/>
<proteinExistence type="inferred from homology"/>
<organism evidence="4 5">
    <name type="scientific">Pycnoporus cinnabarinus</name>
    <name type="common">Cinnabar-red polypore</name>
    <name type="synonym">Trametes cinnabarina</name>
    <dbReference type="NCBI Taxonomy" id="5643"/>
    <lineage>
        <taxon>Eukaryota</taxon>
        <taxon>Fungi</taxon>
        <taxon>Dikarya</taxon>
        <taxon>Basidiomycota</taxon>
        <taxon>Agaricomycotina</taxon>
        <taxon>Agaricomycetes</taxon>
        <taxon>Polyporales</taxon>
        <taxon>Polyporaceae</taxon>
        <taxon>Trametes</taxon>
    </lineage>
</organism>
<feature type="transmembrane region" description="Helical" evidence="3">
    <location>
        <begin position="268"/>
        <end position="287"/>
    </location>
</feature>
<evidence type="ECO:0000313" key="5">
    <source>
        <dbReference type="Proteomes" id="UP000029665"/>
    </source>
</evidence>
<dbReference type="Proteomes" id="UP000029665">
    <property type="component" value="Unassembled WGS sequence"/>
</dbReference>
<keyword evidence="3" id="KW-0812">Transmembrane</keyword>
<protein>
    <recommendedName>
        <fullName evidence="6">Major facilitator superfamily (MFS) profile domain-containing protein</fullName>
    </recommendedName>
</protein>
<dbReference type="OrthoDB" id="2213137at2759"/>
<dbReference type="Gene3D" id="1.20.1250.20">
    <property type="entry name" value="MFS general substrate transporter like domains"/>
    <property type="match status" value="1"/>
</dbReference>
<dbReference type="GO" id="GO:0022857">
    <property type="term" value="F:transmembrane transporter activity"/>
    <property type="evidence" value="ECO:0007669"/>
    <property type="project" value="InterPro"/>
</dbReference>
<comment type="caution">
    <text evidence="4">The sequence shown here is derived from an EMBL/GenBank/DDBJ whole genome shotgun (WGS) entry which is preliminary data.</text>
</comment>
<evidence type="ECO:0000256" key="2">
    <source>
        <dbReference type="ARBA" id="ARBA00006727"/>
    </source>
</evidence>
<accession>A0A060S377</accession>
<name>A0A060S377_PYCCI</name>
<reference evidence="4" key="1">
    <citation type="submission" date="2014-01" db="EMBL/GenBank/DDBJ databases">
        <title>The genome of the white-rot fungus Pycnoporus cinnabarinus: a basidiomycete model with a versatile arsenal for lignocellulosic biomass breakdown.</title>
        <authorList>
            <person name="Levasseur A."/>
            <person name="Lomascolo A."/>
            <person name="Ruiz-Duenas F.J."/>
            <person name="Uzan E."/>
            <person name="Piumi F."/>
            <person name="Kues U."/>
            <person name="Ram A.F.J."/>
            <person name="Murat C."/>
            <person name="Haon M."/>
            <person name="Benoit I."/>
            <person name="Arfi Y."/>
            <person name="Chevret D."/>
            <person name="Drula E."/>
            <person name="Kwon M.J."/>
            <person name="Gouret P."/>
            <person name="Lesage-Meessen L."/>
            <person name="Lombard V."/>
            <person name="Mariette J."/>
            <person name="Noirot C."/>
            <person name="Park J."/>
            <person name="Patyshakuliyeva A."/>
            <person name="Wieneger R.A.B."/>
            <person name="Wosten H.A.B."/>
            <person name="Martin F."/>
            <person name="Coutinho P.M."/>
            <person name="de Vries R."/>
            <person name="Martinez A.T."/>
            <person name="Klopp C."/>
            <person name="Pontarotti P."/>
            <person name="Henrissat B."/>
            <person name="Record E."/>
        </authorList>
    </citation>
    <scope>NUCLEOTIDE SEQUENCE [LARGE SCALE GENOMIC DNA]</scope>
    <source>
        <strain evidence="4">BRFM137</strain>
    </source>
</reference>
<evidence type="ECO:0008006" key="6">
    <source>
        <dbReference type="Google" id="ProtNLM"/>
    </source>
</evidence>
<feature type="transmembrane region" description="Helical" evidence="3">
    <location>
        <begin position="158"/>
        <end position="176"/>
    </location>
</feature>
<dbReference type="GO" id="GO:0016020">
    <property type="term" value="C:membrane"/>
    <property type="evidence" value="ECO:0007669"/>
    <property type="project" value="UniProtKB-SubCell"/>
</dbReference>
<keyword evidence="5" id="KW-1185">Reference proteome</keyword>
<dbReference type="Pfam" id="PF07690">
    <property type="entry name" value="MFS_1"/>
    <property type="match status" value="1"/>
</dbReference>
<feature type="transmembrane region" description="Helical" evidence="3">
    <location>
        <begin position="77"/>
        <end position="103"/>
    </location>
</feature>
<dbReference type="InterPro" id="IPR050327">
    <property type="entry name" value="Proton-linked_MCT"/>
</dbReference>
<feature type="transmembrane region" description="Helical" evidence="3">
    <location>
        <begin position="293"/>
        <end position="315"/>
    </location>
</feature>
<feature type="transmembrane region" description="Helical" evidence="3">
    <location>
        <begin position="52"/>
        <end position="71"/>
    </location>
</feature>
<dbReference type="OMA" id="ICYARIR"/>
<sequence length="351" mass="38260">MDTPRSEKTHVEVTEEDKAYKYASAASAAPSVYEKGVAIEEVDLPPDGGRGWLVVFGCIIFSAATVGWGGYKPFLAAGGFLWTLSMLLCVFATQLWHWFIIMVRVDLDGTIVALPAQWFLRYRALTTGMVVAGSSLGGAVSSLIFREMLTTLGLKKSFAIYTALDGSLLLAAWFMISERRKPSERKEIIWIDRSFFSDPVFWSLGACFFFTVFGYLSPIFFLPTFAKDKLPHLSELLAALPVTMLNFSAAMGRTLIGFLADRIGPVNALWAVILLSGLTQVLVWTFVSNYAGIMAFAIMYGFVCGCFLSLSPAVAAQLWGSGRLAGLSGLTLLFNLPGAPLPRITNPLAVP</sequence>
<gene>
    <name evidence="4" type="ORF">BN946_scf184989.g31</name>
</gene>
<dbReference type="HOGENOM" id="CLU_001265_1_2_1"/>
<comment type="subcellular location">
    <subcellularLocation>
        <location evidence="1">Membrane</location>
        <topology evidence="1">Multi-pass membrane protein</topology>
    </subcellularLocation>
</comment>
<keyword evidence="3" id="KW-1133">Transmembrane helix</keyword>
<dbReference type="PANTHER" id="PTHR11360">
    <property type="entry name" value="MONOCARBOXYLATE TRANSPORTER"/>
    <property type="match status" value="1"/>
</dbReference>
<evidence type="ECO:0000256" key="3">
    <source>
        <dbReference type="SAM" id="Phobius"/>
    </source>
</evidence>